<dbReference type="InterPro" id="IPR050492">
    <property type="entry name" value="Bact_metal-bind_prot9"/>
</dbReference>
<name>A0A1I6C2V7_9GAMM</name>
<reference evidence="9 10" key="1">
    <citation type="submission" date="2016-10" db="EMBL/GenBank/DDBJ databases">
        <authorList>
            <person name="de Groot N.N."/>
        </authorList>
    </citation>
    <scope>NUCLEOTIDE SEQUENCE [LARGE SCALE GENOMIC DNA]</scope>
    <source>
        <strain evidence="9 10">JCM 18415</strain>
    </source>
</reference>
<dbReference type="FunFam" id="3.40.50.1980:FF:000028">
    <property type="entry name" value="High-affinity zinc uptake system protein znuA"/>
    <property type="match status" value="1"/>
</dbReference>
<keyword evidence="4 8" id="KW-0732">Signal</keyword>
<dbReference type="Pfam" id="PF01297">
    <property type="entry name" value="ZnuA"/>
    <property type="match status" value="1"/>
</dbReference>
<dbReference type="InterPro" id="IPR006127">
    <property type="entry name" value="ZnuA-like"/>
</dbReference>
<evidence type="ECO:0000256" key="2">
    <source>
        <dbReference type="ARBA" id="ARBA00015915"/>
    </source>
</evidence>
<dbReference type="STRING" id="1002526.SAMN05216578_11163"/>
<proteinExistence type="inferred from homology"/>
<feature type="chain" id="PRO_5017234761" description="High-affinity zinc uptake system protein ZnuA" evidence="8">
    <location>
        <begin position="22"/>
        <end position="311"/>
    </location>
</feature>
<comment type="similarity">
    <text evidence="1">Belongs to the bacterial solute-binding protein 9 family.</text>
</comment>
<evidence type="ECO:0000256" key="6">
    <source>
        <dbReference type="SAM" id="Coils"/>
    </source>
</evidence>
<evidence type="ECO:0000256" key="7">
    <source>
        <dbReference type="SAM" id="MobiDB-lite"/>
    </source>
</evidence>
<dbReference type="Proteomes" id="UP000242815">
    <property type="component" value="Unassembled WGS sequence"/>
</dbReference>
<dbReference type="GO" id="GO:0006829">
    <property type="term" value="P:zinc ion transport"/>
    <property type="evidence" value="ECO:0007669"/>
    <property type="project" value="UniProtKB-KW"/>
</dbReference>
<keyword evidence="3" id="KW-0813">Transport</keyword>
<dbReference type="PANTHER" id="PTHR42953">
    <property type="entry name" value="HIGH-AFFINITY ZINC UPTAKE SYSTEM PROTEIN ZNUA-RELATED"/>
    <property type="match status" value="1"/>
</dbReference>
<dbReference type="GO" id="GO:0046872">
    <property type="term" value="F:metal ion binding"/>
    <property type="evidence" value="ECO:0007669"/>
    <property type="project" value="InterPro"/>
</dbReference>
<dbReference type="PANTHER" id="PTHR42953:SF3">
    <property type="entry name" value="HIGH-AFFINITY ZINC UPTAKE SYSTEM PROTEIN ZNUA"/>
    <property type="match status" value="1"/>
</dbReference>
<organism evidence="9 10">
    <name type="scientific">Halopseudomonas formosensis</name>
    <dbReference type="NCBI Taxonomy" id="1002526"/>
    <lineage>
        <taxon>Bacteria</taxon>
        <taxon>Pseudomonadati</taxon>
        <taxon>Pseudomonadota</taxon>
        <taxon>Gammaproteobacteria</taxon>
        <taxon>Pseudomonadales</taxon>
        <taxon>Pseudomonadaceae</taxon>
        <taxon>Halopseudomonas</taxon>
    </lineage>
</organism>
<dbReference type="SUPFAM" id="SSF53807">
    <property type="entry name" value="Helical backbone' metal receptor"/>
    <property type="match status" value="1"/>
</dbReference>
<evidence type="ECO:0000313" key="10">
    <source>
        <dbReference type="Proteomes" id="UP000242815"/>
    </source>
</evidence>
<keyword evidence="5" id="KW-0864">Zinc transport</keyword>
<dbReference type="RefSeq" id="WP_090540395.1">
    <property type="nucleotide sequence ID" value="NZ_FOYD01000011.1"/>
</dbReference>
<sequence>MRHFLLALLCGLALLPSAAMAAGPTVVTTVKPLQLIAAAVLDGIAVPEVLLPPAASPHNYALRPSDRRLLANADRIYWVGPDLERFLQRLLESQPSARRLDQVPGLMLRRFGEEDEHGHGHHDHHAHDHDHDDHDHAPGTLDAHIWLSTDNARALARWMAEDLAELFPGHAATLLANAEALDQRLEQLQQRLEQQLQPLAGRPYFVFHDAYGYLEDSVGLRPRGVFSLSAEIQPGAQHVQRLRATLTDAGSSCIFREPQFPTERIAALTSGLSVRTAELDPLGIAVPVDANGYEALLTQLGENLAACLQDL</sequence>
<feature type="region of interest" description="Disordered" evidence="7">
    <location>
        <begin position="114"/>
        <end position="136"/>
    </location>
</feature>
<accession>A0A1I6C2V7</accession>
<evidence type="ECO:0000256" key="4">
    <source>
        <dbReference type="ARBA" id="ARBA00022729"/>
    </source>
</evidence>
<keyword evidence="6" id="KW-0175">Coiled coil</keyword>
<evidence type="ECO:0000256" key="5">
    <source>
        <dbReference type="ARBA" id="ARBA00022906"/>
    </source>
</evidence>
<dbReference type="Gene3D" id="3.40.50.1980">
    <property type="entry name" value="Nitrogenase molybdenum iron protein domain"/>
    <property type="match status" value="2"/>
</dbReference>
<feature type="compositionally biased region" description="Basic and acidic residues" evidence="7">
    <location>
        <begin position="125"/>
        <end position="136"/>
    </location>
</feature>
<keyword evidence="5" id="KW-0862">Zinc</keyword>
<keyword evidence="5" id="KW-0406">Ion transport</keyword>
<evidence type="ECO:0000256" key="3">
    <source>
        <dbReference type="ARBA" id="ARBA00022448"/>
    </source>
</evidence>
<dbReference type="AlphaFoldDB" id="A0A1I6C2V7"/>
<dbReference type="NCBIfam" id="NF007091">
    <property type="entry name" value="PRK09545.1"/>
    <property type="match status" value="1"/>
</dbReference>
<feature type="coiled-coil region" evidence="6">
    <location>
        <begin position="171"/>
        <end position="198"/>
    </location>
</feature>
<evidence type="ECO:0000256" key="8">
    <source>
        <dbReference type="SAM" id="SignalP"/>
    </source>
</evidence>
<feature type="signal peptide" evidence="8">
    <location>
        <begin position="1"/>
        <end position="21"/>
    </location>
</feature>
<evidence type="ECO:0000256" key="1">
    <source>
        <dbReference type="ARBA" id="ARBA00011028"/>
    </source>
</evidence>
<protein>
    <recommendedName>
        <fullName evidence="2">High-affinity zinc uptake system protein ZnuA</fullName>
    </recommendedName>
</protein>
<gene>
    <name evidence="9" type="ORF">SAMN05216578_11163</name>
</gene>
<evidence type="ECO:0000313" key="9">
    <source>
        <dbReference type="EMBL" id="SFQ87522.1"/>
    </source>
</evidence>
<dbReference type="OrthoDB" id="7346865at2"/>
<dbReference type="EMBL" id="FOYD01000011">
    <property type="protein sequence ID" value="SFQ87522.1"/>
    <property type="molecule type" value="Genomic_DNA"/>
</dbReference>